<feature type="region of interest" description="Disordered" evidence="5">
    <location>
        <begin position="39"/>
        <end position="135"/>
    </location>
</feature>
<keyword evidence="7" id="KW-1185">Reference proteome</keyword>
<comment type="caution">
    <text evidence="6">The sequence shown here is derived from an EMBL/GenBank/DDBJ whole genome shotgun (WGS) entry which is preliminary data.</text>
</comment>
<reference evidence="6 7" key="1">
    <citation type="submission" date="2016-08" db="EMBL/GenBank/DDBJ databases">
        <title>Evolution of the type three secretion system and type three effector repertoires in Xanthomonas.</title>
        <authorList>
            <person name="Merda D."/>
            <person name="Briand M."/>
            <person name="Bosis E."/>
            <person name="Rousseau C."/>
            <person name="Portier P."/>
            <person name="Jacques M.-A."/>
            <person name="Fischer-Le Saux M."/>
        </authorList>
    </citation>
    <scope>NUCLEOTIDE SEQUENCE [LARGE SCALE GENOMIC DNA]</scope>
    <source>
        <strain evidence="6 7">CFBP 4691</strain>
    </source>
</reference>
<dbReference type="Pfam" id="PF13103">
    <property type="entry name" value="TonB_2"/>
    <property type="match status" value="1"/>
</dbReference>
<protein>
    <recommendedName>
        <fullName evidence="8">TonB-dependent receptor</fullName>
    </recommendedName>
</protein>
<evidence type="ECO:0000313" key="7">
    <source>
        <dbReference type="Proteomes" id="UP000239898"/>
    </source>
</evidence>
<organism evidence="6 7">
    <name type="scientific">Xanthomonas theicola</name>
    <dbReference type="NCBI Taxonomy" id="56464"/>
    <lineage>
        <taxon>Bacteria</taxon>
        <taxon>Pseudomonadati</taxon>
        <taxon>Pseudomonadota</taxon>
        <taxon>Gammaproteobacteria</taxon>
        <taxon>Lysobacterales</taxon>
        <taxon>Lysobacteraceae</taxon>
        <taxon>Xanthomonas</taxon>
    </lineage>
</organism>
<dbReference type="Gene3D" id="3.30.1150.10">
    <property type="match status" value="1"/>
</dbReference>
<keyword evidence="4" id="KW-0472">Membrane</keyword>
<evidence type="ECO:0000256" key="5">
    <source>
        <dbReference type="SAM" id="MobiDB-lite"/>
    </source>
</evidence>
<evidence type="ECO:0008006" key="8">
    <source>
        <dbReference type="Google" id="ProtNLM"/>
    </source>
</evidence>
<dbReference type="GO" id="GO:0016020">
    <property type="term" value="C:membrane"/>
    <property type="evidence" value="ECO:0007669"/>
    <property type="project" value="UniProtKB-SubCell"/>
</dbReference>
<dbReference type="NCBIfam" id="TIGR01352">
    <property type="entry name" value="tonB_Cterm"/>
    <property type="match status" value="1"/>
</dbReference>
<dbReference type="SUPFAM" id="SSF74653">
    <property type="entry name" value="TolA/TonB C-terminal domain"/>
    <property type="match status" value="1"/>
</dbReference>
<gene>
    <name evidence="6" type="ORF">XthCFBP4691_13980</name>
</gene>
<keyword evidence="3" id="KW-1133">Transmembrane helix</keyword>
<dbReference type="AlphaFoldDB" id="A0A2S6ZCX8"/>
<dbReference type="EMBL" id="MIGX01000073">
    <property type="protein sequence ID" value="PPT89185.1"/>
    <property type="molecule type" value="Genomic_DNA"/>
</dbReference>
<comment type="subcellular location">
    <subcellularLocation>
        <location evidence="1">Membrane</location>
        <topology evidence="1">Single-pass membrane protein</topology>
    </subcellularLocation>
</comment>
<dbReference type="Proteomes" id="UP000239898">
    <property type="component" value="Unassembled WGS sequence"/>
</dbReference>
<evidence type="ECO:0000256" key="2">
    <source>
        <dbReference type="ARBA" id="ARBA00022692"/>
    </source>
</evidence>
<evidence type="ECO:0000313" key="6">
    <source>
        <dbReference type="EMBL" id="PPT89185.1"/>
    </source>
</evidence>
<name>A0A2S6ZCX8_9XANT</name>
<evidence type="ECO:0000256" key="4">
    <source>
        <dbReference type="ARBA" id="ARBA00023136"/>
    </source>
</evidence>
<evidence type="ECO:0000256" key="3">
    <source>
        <dbReference type="ARBA" id="ARBA00022989"/>
    </source>
</evidence>
<accession>A0A2S6ZCX8</accession>
<keyword evidence="2" id="KW-0812">Transmembrane</keyword>
<feature type="compositionally biased region" description="Gly residues" evidence="5">
    <location>
        <begin position="117"/>
        <end position="134"/>
    </location>
</feature>
<proteinExistence type="predicted"/>
<sequence>MAAMDTLQYTEPPRRWRKLGATLLALLALGWLATLLLRPSQPGPARAQPPRITQVMLPPPPPPPKPEPESPKPQQQPRPLQAAEPTPQPKPDAEQTPPGDPLTAPAGPGDNAFGLQAGDGGGTMIGGKGGGGGPFASYAASVQRAVQQLLQRDERTRKGRYSATVAVWLNPDGSIGRLQILSSAGKPELDAAIVRALQDQPLPQPPPASLPQPIQLRIGALAPG</sequence>
<evidence type="ECO:0000256" key="1">
    <source>
        <dbReference type="ARBA" id="ARBA00004167"/>
    </source>
</evidence>
<dbReference type="InterPro" id="IPR006260">
    <property type="entry name" value="TonB/TolA_C"/>
</dbReference>